<dbReference type="EMBL" id="CDHK01000006">
    <property type="protein sequence ID" value="CEJ58137.1"/>
    <property type="molecule type" value="Genomic_DNA"/>
</dbReference>
<keyword evidence="2" id="KW-1185">Reference proteome</keyword>
<dbReference type="OrthoDB" id="10349232at2759"/>
<dbReference type="Proteomes" id="UP000042958">
    <property type="component" value="Unassembled WGS sequence"/>
</dbReference>
<proteinExistence type="predicted"/>
<organism evidence="1 2">
    <name type="scientific">Penicillium brasilianum</name>
    <dbReference type="NCBI Taxonomy" id="104259"/>
    <lineage>
        <taxon>Eukaryota</taxon>
        <taxon>Fungi</taxon>
        <taxon>Dikarya</taxon>
        <taxon>Ascomycota</taxon>
        <taxon>Pezizomycotina</taxon>
        <taxon>Eurotiomycetes</taxon>
        <taxon>Eurotiomycetidae</taxon>
        <taxon>Eurotiales</taxon>
        <taxon>Aspergillaceae</taxon>
        <taxon>Penicillium</taxon>
    </lineage>
</organism>
<protein>
    <submittedName>
        <fullName evidence="1">Uncharacterized protein</fullName>
    </submittedName>
</protein>
<evidence type="ECO:0000313" key="2">
    <source>
        <dbReference type="Proteomes" id="UP000042958"/>
    </source>
</evidence>
<name>A0A0F7TSY5_PENBI</name>
<sequence length="239" mass="27309">MTNTTDIPNPGAPELPTKLPYELKEIRDMQEKLNFGIPQMVRTFRDTTHGELQEYCRMSELMTKRAATLRIQLENIDPTGLYEICKKLWSIEWESKQLAALYRRQAYLYHLWLQGFRGQSRKQAAVLDSLLNDPVFDPLRLPVDALYRNDPEATPYTTDYTQHFVGEDPLYTYAVELRRAPEPVEFSSAAPPSLGPGGSPLVTFYGQSWSQGRKDPQEVATINPGLLELRDLAEISELT</sequence>
<accession>A0A0F7TSY5</accession>
<evidence type="ECO:0000313" key="1">
    <source>
        <dbReference type="EMBL" id="CEJ58137.1"/>
    </source>
</evidence>
<gene>
    <name evidence="1" type="ORF">PMG11_06807</name>
</gene>
<reference evidence="2" key="1">
    <citation type="journal article" date="2015" name="Genome Announc.">
        <title>Draft genome sequence of the fungus Penicillium brasilianum MG11.</title>
        <authorList>
            <person name="Horn F."/>
            <person name="Linde J."/>
            <person name="Mattern D.J."/>
            <person name="Walther G."/>
            <person name="Guthke R."/>
            <person name="Brakhage A.A."/>
            <person name="Valiante V."/>
        </authorList>
    </citation>
    <scope>NUCLEOTIDE SEQUENCE [LARGE SCALE GENOMIC DNA]</scope>
    <source>
        <strain evidence="2">MG11</strain>
    </source>
</reference>
<dbReference type="AlphaFoldDB" id="A0A0F7TSY5"/>